<dbReference type="Gene3D" id="1.10.3450.20">
    <property type="match status" value="1"/>
</dbReference>
<evidence type="ECO:0000313" key="9">
    <source>
        <dbReference type="Proteomes" id="UP000695000"/>
    </source>
</evidence>
<dbReference type="GeneID" id="108558291"/>
<organism evidence="9 10">
    <name type="scientific">Nicrophorus vespilloides</name>
    <name type="common">Boreal carrion beetle</name>
    <dbReference type="NCBI Taxonomy" id="110193"/>
    <lineage>
        <taxon>Eukaryota</taxon>
        <taxon>Metazoa</taxon>
        <taxon>Ecdysozoa</taxon>
        <taxon>Arthropoda</taxon>
        <taxon>Hexapoda</taxon>
        <taxon>Insecta</taxon>
        <taxon>Pterygota</taxon>
        <taxon>Neoptera</taxon>
        <taxon>Endopterygota</taxon>
        <taxon>Coleoptera</taxon>
        <taxon>Polyphaga</taxon>
        <taxon>Staphyliniformia</taxon>
        <taxon>Silphidae</taxon>
        <taxon>Nicrophorinae</taxon>
        <taxon>Nicrophorus</taxon>
    </lineage>
</organism>
<comment type="subunit">
    <text evidence="8">Part of the nuclear pore complex (NPC).</text>
</comment>
<evidence type="ECO:0000256" key="3">
    <source>
        <dbReference type="ARBA" id="ARBA00022816"/>
    </source>
</evidence>
<reference evidence="10" key="1">
    <citation type="submission" date="2025-08" db="UniProtKB">
        <authorList>
            <consortium name="RefSeq"/>
        </authorList>
    </citation>
    <scope>IDENTIFICATION</scope>
    <source>
        <tissue evidence="10">Whole Larva</tissue>
    </source>
</reference>
<name>A0ABM1M7V4_NICVS</name>
<keyword evidence="8" id="KW-0472">Membrane</keyword>
<comment type="similarity">
    <text evidence="1 8">Belongs to the nucleoporin Nup84/Nup107 family.</text>
</comment>
<keyword evidence="7 8" id="KW-0539">Nucleus</keyword>
<keyword evidence="6 8" id="KW-0906">Nuclear pore complex</keyword>
<evidence type="ECO:0000256" key="1">
    <source>
        <dbReference type="ARBA" id="ARBA00009510"/>
    </source>
</evidence>
<dbReference type="Pfam" id="PF04121">
    <property type="entry name" value="Nup84_Nup100"/>
    <property type="match status" value="1"/>
</dbReference>
<keyword evidence="2 8" id="KW-0813">Transport</keyword>
<accession>A0ABM1M7V4</accession>
<dbReference type="PANTHER" id="PTHR13003:SF2">
    <property type="entry name" value="NUCLEAR PORE COMPLEX PROTEIN NUP107"/>
    <property type="match status" value="1"/>
</dbReference>
<comment type="function">
    <text evidence="8">Functions as a component of the nuclear pore complex (NPC).</text>
</comment>
<keyword evidence="9" id="KW-1185">Reference proteome</keyword>
<dbReference type="RefSeq" id="XP_017770654.1">
    <property type="nucleotide sequence ID" value="XM_017915165.1"/>
</dbReference>
<dbReference type="Proteomes" id="UP000695000">
    <property type="component" value="Unplaced"/>
</dbReference>
<evidence type="ECO:0000256" key="5">
    <source>
        <dbReference type="ARBA" id="ARBA00023010"/>
    </source>
</evidence>
<proteinExistence type="inferred from homology"/>
<evidence type="ECO:0000256" key="7">
    <source>
        <dbReference type="ARBA" id="ARBA00023242"/>
    </source>
</evidence>
<keyword evidence="5 8" id="KW-0811">Translocation</keyword>
<gene>
    <name evidence="10" type="primary">LOC108558291</name>
</gene>
<evidence type="ECO:0000256" key="4">
    <source>
        <dbReference type="ARBA" id="ARBA00022927"/>
    </source>
</evidence>
<evidence type="ECO:0000256" key="8">
    <source>
        <dbReference type="RuleBase" id="RU365072"/>
    </source>
</evidence>
<evidence type="ECO:0000256" key="6">
    <source>
        <dbReference type="ARBA" id="ARBA00023132"/>
    </source>
</evidence>
<sequence>MDIDLDRSVRLLDEAVASKSKNIFRRGAKQLRKQNLQLSIDLSESEMKLFTDESTFYNESFNAVLNENKTLTGSIIRSNEPWKNTTDSLYMEFFEVLQTASESNEILNVIAEMSRCCSDSLNVIKGLKSKVSSTGDSDLWLENERNTWRLIYVLYGNRLGDTAMEEEDMPIYFGQSERYCMLSLFKRDALVRESQLVIDWLESNAAQRDDEVLHFSDSTVGWENTLHQLKSKETIVFESSRTIVKHLDADAPHYEKLPLHDLDMEDERRLCHKIFQEIRCGKLEAAQKLCGNCGHSWRAALLEGWKLYHNPNLEDPMNQEDEEVDNSNAMETEEVKYKDIEGNENRDIWKAMAWKYCDVETLNKFEKAAVAAYSGNLQPLLHVCSSWEDHLWAYMRVMIDIRVESDIRENCMKTYADMPEEYWDQKMSINEIFNCLESCNNAIVQTDAMTPDHLIQKYLILDEINKLVEAVEDWLLEPAISMQFLRFLTHLMLFLEQIGQVSNREVVERVLEEYIKRLIEDRHTQLVAFYVNKLNDTMQVIIYSTYLETIINAEDRKEALNFAEESELNIHAITAKVVENIRGKNDPEFDGNLQRKITQCDEYKISALDWLLFYDTQLPEALKQTNAMIFMFLTMKKLDAAQLAFNKLPVDLVNKLTKESEPSANVQQNIREHLSYKAYLDAQEAFNNWFKNFKAKPNPPETPGDSAPFTEKVAYEHRLSQYNAELGRWKLMIGQLSKVAKNALYNVLLFPDGGWLHGAKDAHYLQSTCIPECTLLLYNVLRESEDYEECVQLADILTSEKHKLYSMYSKDKLGEIFVKLSEISVQLLMQKKDPWGNEMTA</sequence>
<keyword evidence="4" id="KW-0653">Protein transport</keyword>
<dbReference type="Gene3D" id="1.20.190.50">
    <property type="match status" value="1"/>
</dbReference>
<comment type="subcellular location">
    <subcellularLocation>
        <location evidence="8">Nucleus</location>
        <location evidence="8">Nuclear pore complex</location>
    </subcellularLocation>
    <subcellularLocation>
        <location evidence="8">Nucleus membrane</location>
    </subcellularLocation>
</comment>
<keyword evidence="3" id="KW-0509">mRNA transport</keyword>
<dbReference type="PANTHER" id="PTHR13003">
    <property type="entry name" value="NUP107-RELATED"/>
    <property type="match status" value="1"/>
</dbReference>
<evidence type="ECO:0000256" key="2">
    <source>
        <dbReference type="ARBA" id="ARBA00022448"/>
    </source>
</evidence>
<evidence type="ECO:0000313" key="10">
    <source>
        <dbReference type="RefSeq" id="XP_017770654.1"/>
    </source>
</evidence>
<protein>
    <recommendedName>
        <fullName evidence="8">Nuclear pore complex protein</fullName>
    </recommendedName>
</protein>
<dbReference type="InterPro" id="IPR007252">
    <property type="entry name" value="Nup84/Nup107"/>
</dbReference>
<dbReference type="PROSITE" id="PS50276">
    <property type="entry name" value="PANCREATIC_HORMONE_2"/>
    <property type="match status" value="1"/>
</dbReference>